<keyword evidence="2" id="KW-1185">Reference proteome</keyword>
<proteinExistence type="predicted"/>
<organism evidence="1 2">
    <name type="scientific">Pinibacter aurantiacus</name>
    <dbReference type="NCBI Taxonomy" id="2851599"/>
    <lineage>
        <taxon>Bacteria</taxon>
        <taxon>Pseudomonadati</taxon>
        <taxon>Bacteroidota</taxon>
        <taxon>Chitinophagia</taxon>
        <taxon>Chitinophagales</taxon>
        <taxon>Chitinophagaceae</taxon>
        <taxon>Pinibacter</taxon>
    </lineage>
</organism>
<dbReference type="AlphaFoldDB" id="A0A9E2W3K3"/>
<evidence type="ECO:0000313" key="1">
    <source>
        <dbReference type="EMBL" id="MBV4356358.1"/>
    </source>
</evidence>
<dbReference type="Proteomes" id="UP000812270">
    <property type="component" value="Unassembled WGS sequence"/>
</dbReference>
<protein>
    <submittedName>
        <fullName evidence="1">Uncharacterized protein</fullName>
    </submittedName>
</protein>
<reference evidence="1" key="1">
    <citation type="submission" date="2021-06" db="EMBL/GenBank/DDBJ databases">
        <authorList>
            <person name="Huq M.A."/>
        </authorList>
    </citation>
    <scope>NUCLEOTIDE SEQUENCE</scope>
    <source>
        <strain evidence="1">MAH-26</strain>
    </source>
</reference>
<gene>
    <name evidence="1" type="ORF">KTO63_04300</name>
</gene>
<comment type="caution">
    <text evidence="1">The sequence shown here is derived from an EMBL/GenBank/DDBJ whole genome shotgun (WGS) entry which is preliminary data.</text>
</comment>
<evidence type="ECO:0000313" key="2">
    <source>
        <dbReference type="Proteomes" id="UP000812270"/>
    </source>
</evidence>
<accession>A0A9E2W3K3</accession>
<dbReference type="EMBL" id="JAHSPG010000002">
    <property type="protein sequence ID" value="MBV4356358.1"/>
    <property type="molecule type" value="Genomic_DNA"/>
</dbReference>
<dbReference type="RefSeq" id="WP_217789913.1">
    <property type="nucleotide sequence ID" value="NZ_JAHSPG010000002.1"/>
</dbReference>
<sequence length="58" mass="6274">MNITKRMNSMEGKNSQIDFNKLDRIVKALGEVAGIIDQLCTVKYGMVAGFARANGVVG</sequence>
<name>A0A9E2W3K3_9BACT</name>